<comment type="caution">
    <text evidence="1">The sequence shown here is derived from an EMBL/GenBank/DDBJ whole genome shotgun (WGS) entry which is preliminary data.</text>
</comment>
<gene>
    <name evidence="1" type="ORF">RPERSI_LOCUS405</name>
</gene>
<name>A0ACA9KDP2_9GLOM</name>
<accession>A0ACA9KDP2</accession>
<sequence length="319" mass="35077">MNLENSDKEDNSSTVNGKLTPLTKRESIGWYFLSAANGVYGGAPIGVLIPLLLENLSGQAGYELDLVTPCNTAKLYLLAGVFAIISNCCYGASNIFTIAYIPIFARNHPKVIDAKNSDVPISEIKKLEDKMTVKFSSKSLIVAIFAIMIVMFATGGILVLLKDSPYAIQIALVFAGSCWLILLIFPAMWLTKRPKPPLPSGENYLLYSWKRVGKTLLSTRSLWQTMKCLFGWFFISDGVNTLIVVGVLLGRKQLGLTDAEIALMSALVPLFEIIGISIFLYLQKLFHLTEKKIVVISCIFAIFGTIDVEKAKQDADAFS</sequence>
<evidence type="ECO:0000313" key="2">
    <source>
        <dbReference type="Proteomes" id="UP000789920"/>
    </source>
</evidence>
<feature type="non-terminal residue" evidence="1">
    <location>
        <position position="319"/>
    </location>
</feature>
<keyword evidence="2" id="KW-1185">Reference proteome</keyword>
<organism evidence="1 2">
    <name type="scientific">Racocetra persica</name>
    <dbReference type="NCBI Taxonomy" id="160502"/>
    <lineage>
        <taxon>Eukaryota</taxon>
        <taxon>Fungi</taxon>
        <taxon>Fungi incertae sedis</taxon>
        <taxon>Mucoromycota</taxon>
        <taxon>Glomeromycotina</taxon>
        <taxon>Glomeromycetes</taxon>
        <taxon>Diversisporales</taxon>
        <taxon>Gigasporaceae</taxon>
        <taxon>Racocetra</taxon>
    </lineage>
</organism>
<dbReference type="EMBL" id="CAJVQC010000316">
    <property type="protein sequence ID" value="CAG8467012.1"/>
    <property type="molecule type" value="Genomic_DNA"/>
</dbReference>
<protein>
    <submittedName>
        <fullName evidence="1">33968_t:CDS:1</fullName>
    </submittedName>
</protein>
<proteinExistence type="predicted"/>
<dbReference type="Proteomes" id="UP000789920">
    <property type="component" value="Unassembled WGS sequence"/>
</dbReference>
<evidence type="ECO:0000313" key="1">
    <source>
        <dbReference type="EMBL" id="CAG8467012.1"/>
    </source>
</evidence>
<reference evidence="1" key="1">
    <citation type="submission" date="2021-06" db="EMBL/GenBank/DDBJ databases">
        <authorList>
            <person name="Kallberg Y."/>
            <person name="Tangrot J."/>
            <person name="Rosling A."/>
        </authorList>
    </citation>
    <scope>NUCLEOTIDE SEQUENCE</scope>
    <source>
        <strain evidence="1">MA461A</strain>
    </source>
</reference>